<dbReference type="AlphaFoldDB" id="A0A0C9QLU8"/>
<dbReference type="InterPro" id="IPR002634">
    <property type="entry name" value="BolA"/>
</dbReference>
<keyword evidence="2" id="KW-0150">Chloroplast</keyword>
<organism evidence="6">
    <name type="scientific">Wollemia nobilis</name>
    <dbReference type="NCBI Taxonomy" id="56998"/>
    <lineage>
        <taxon>Eukaryota</taxon>
        <taxon>Viridiplantae</taxon>
        <taxon>Streptophyta</taxon>
        <taxon>Embryophyta</taxon>
        <taxon>Tracheophyta</taxon>
        <taxon>Spermatophyta</taxon>
        <taxon>Pinopsida</taxon>
        <taxon>Pinidae</taxon>
        <taxon>Conifers II</taxon>
        <taxon>Araucariales</taxon>
        <taxon>Araucariaceae</taxon>
        <taxon>Wollemia</taxon>
    </lineage>
</organism>
<dbReference type="SUPFAM" id="SSF82649">
    <property type="entry name" value="SufE/NifU"/>
    <property type="match status" value="1"/>
</dbReference>
<evidence type="ECO:0000256" key="2">
    <source>
        <dbReference type="ARBA" id="ARBA00022528"/>
    </source>
</evidence>
<protein>
    <submittedName>
        <fullName evidence="6">TSA: Wollemia nobilis Ref_Wollemi_Transcript_26037_1535 transcribed RNA sequence</fullName>
    </submittedName>
</protein>
<dbReference type="Gene3D" id="3.30.300.90">
    <property type="entry name" value="BolA-like"/>
    <property type="match status" value="1"/>
</dbReference>
<keyword evidence="3" id="KW-0934">Plastid</keyword>
<dbReference type="PANTHER" id="PTHR46230:SF3">
    <property type="entry name" value="SUFE-LIKE PROTEIN 1, CHLOROPLASTIC_MITOCHONDRIAL"/>
    <property type="match status" value="1"/>
</dbReference>
<feature type="domain" description="Fe-S metabolism associated" evidence="5">
    <location>
        <begin position="73"/>
        <end position="191"/>
    </location>
</feature>
<evidence type="ECO:0000256" key="1">
    <source>
        <dbReference type="ARBA" id="ARBA00004229"/>
    </source>
</evidence>
<evidence type="ECO:0000256" key="3">
    <source>
        <dbReference type="ARBA" id="ARBA00022640"/>
    </source>
</evidence>
<dbReference type="EMBL" id="GCHU01025841">
    <property type="protein sequence ID" value="JAG85540.1"/>
    <property type="molecule type" value="Transcribed_RNA"/>
</dbReference>
<keyword evidence="4" id="KW-0809">Transit peptide</keyword>
<evidence type="ECO:0000256" key="4">
    <source>
        <dbReference type="ARBA" id="ARBA00022946"/>
    </source>
</evidence>
<dbReference type="FunFam" id="3.30.300.90:FF:000004">
    <property type="entry name" value="SufE-like protein, chloroplastic"/>
    <property type="match status" value="1"/>
</dbReference>
<dbReference type="Pfam" id="PF02657">
    <property type="entry name" value="SufE"/>
    <property type="match status" value="1"/>
</dbReference>
<dbReference type="Pfam" id="PF01722">
    <property type="entry name" value="BolA"/>
    <property type="match status" value="1"/>
</dbReference>
<reference evidence="6" key="1">
    <citation type="submission" date="2015-02" db="EMBL/GenBank/DDBJ databases">
        <title>A transcriptome of Wollemia nobilis - a relic of Gondwana.</title>
        <authorList>
            <person name="Chia J.Y."/>
            <person name="Leong Y.S."/>
            <person name="Abdul Karim S."/>
            <person name="Wan Azmi N."/>
            <person name="Hercus R."/>
            <person name="Croft L."/>
        </authorList>
    </citation>
    <scope>NUCLEOTIDE SEQUENCE</scope>
    <source>
        <strain evidence="6">MaeBrown</strain>
        <tissue evidence="6">Leaf</tissue>
    </source>
</reference>
<evidence type="ECO:0000259" key="5">
    <source>
        <dbReference type="Pfam" id="PF02657"/>
    </source>
</evidence>
<dbReference type="InterPro" id="IPR036065">
    <property type="entry name" value="BolA-like_sf"/>
</dbReference>
<dbReference type="GO" id="GO:0016226">
    <property type="term" value="P:iron-sulfur cluster assembly"/>
    <property type="evidence" value="ECO:0007669"/>
    <property type="project" value="TreeGrafter"/>
</dbReference>
<proteinExistence type="predicted"/>
<comment type="subcellular location">
    <subcellularLocation>
        <location evidence="1">Plastid</location>
        <location evidence="1">Chloroplast</location>
    </subcellularLocation>
</comment>
<dbReference type="PANTHER" id="PTHR46230">
    <property type="match status" value="1"/>
</dbReference>
<sequence>MSISHCMGALRLSFQAPISYALPLKNPNLNKFYNFKKPIFRKLSISAIPYGDPNITCLQGVEELPPKLLNIVKLFETVAEPRSKYEQLLHYGKKMSPLPKEFQTRENKVEGCVSQVWVRAYLNDNKVYFEADSDSVLTKGLAALLVEGLSGCSPAEILAVTPDFVHRLGLKQSLTPSRNNGFLNMLKLMQRKTLQLYMEAQNAGNSKDVGSSGLAANEVLVVEETEQVCSDVGVEEKVNGFDGSDVSSRVDRIRQKLETELEPMVLEIEDVSHQHAGHGAVQDQAGETHFNVKIVSAKFEGRSLVKRHRLVYELLQEELQSGLHALSIVAKTPAETENM</sequence>
<dbReference type="InterPro" id="IPR003808">
    <property type="entry name" value="Fe-S_metab-assoc_dom"/>
</dbReference>
<dbReference type="SUPFAM" id="SSF82657">
    <property type="entry name" value="BolA-like"/>
    <property type="match status" value="1"/>
</dbReference>
<dbReference type="GO" id="GO:0009507">
    <property type="term" value="C:chloroplast"/>
    <property type="evidence" value="ECO:0007669"/>
    <property type="project" value="UniProtKB-SubCell"/>
</dbReference>
<dbReference type="Gene3D" id="3.90.1010.10">
    <property type="match status" value="1"/>
</dbReference>
<evidence type="ECO:0000313" key="6">
    <source>
        <dbReference type="EMBL" id="JAG85540.1"/>
    </source>
</evidence>
<accession>A0A0C9QLU8</accession>
<name>A0A0C9QLU8_9CONI</name>